<organism evidence="2 3">
    <name type="scientific">Heterodera schachtii</name>
    <name type="common">Sugarbeet cyst nematode worm</name>
    <name type="synonym">Tylenchus schachtii</name>
    <dbReference type="NCBI Taxonomy" id="97005"/>
    <lineage>
        <taxon>Eukaryota</taxon>
        <taxon>Metazoa</taxon>
        <taxon>Ecdysozoa</taxon>
        <taxon>Nematoda</taxon>
        <taxon>Chromadorea</taxon>
        <taxon>Rhabditida</taxon>
        <taxon>Tylenchina</taxon>
        <taxon>Tylenchomorpha</taxon>
        <taxon>Tylenchoidea</taxon>
        <taxon>Heteroderidae</taxon>
        <taxon>Heteroderinae</taxon>
        <taxon>Heterodera</taxon>
    </lineage>
</organism>
<evidence type="ECO:0000313" key="2">
    <source>
        <dbReference type="EMBL" id="KAL3069429.1"/>
    </source>
</evidence>
<comment type="caution">
    <text evidence="2">The sequence shown here is derived from an EMBL/GenBank/DDBJ whole genome shotgun (WGS) entry which is preliminary data.</text>
</comment>
<name>A0ABD2HQF2_HETSC</name>
<dbReference type="InterPro" id="IPR029071">
    <property type="entry name" value="Ubiquitin-like_domsf"/>
</dbReference>
<gene>
    <name evidence="2" type="ORF">niasHS_018154</name>
</gene>
<dbReference type="InterPro" id="IPR000626">
    <property type="entry name" value="Ubiquitin-like_dom"/>
</dbReference>
<feature type="domain" description="Ubiquitin-like" evidence="1">
    <location>
        <begin position="76"/>
        <end position="109"/>
    </location>
</feature>
<dbReference type="Proteomes" id="UP001620645">
    <property type="component" value="Unassembled WGS sequence"/>
</dbReference>
<evidence type="ECO:0000313" key="3">
    <source>
        <dbReference type="Proteomes" id="UP001620645"/>
    </source>
</evidence>
<dbReference type="AlphaFoldDB" id="A0ABD2HQF2"/>
<reference evidence="2 3" key="1">
    <citation type="submission" date="2024-10" db="EMBL/GenBank/DDBJ databases">
        <authorList>
            <person name="Kim D."/>
        </authorList>
    </citation>
    <scope>NUCLEOTIDE SEQUENCE [LARGE SCALE GENOMIC DNA]</scope>
    <source>
        <strain evidence="2">Taebaek</strain>
    </source>
</reference>
<dbReference type="Gene3D" id="3.10.20.90">
    <property type="entry name" value="Phosphatidylinositol 3-kinase Catalytic Subunit, Chain A, domain 1"/>
    <property type="match status" value="2"/>
</dbReference>
<dbReference type="EMBL" id="JBICCN010000429">
    <property type="protein sequence ID" value="KAL3069429.1"/>
    <property type="molecule type" value="Genomic_DNA"/>
</dbReference>
<evidence type="ECO:0000259" key="1">
    <source>
        <dbReference type="Pfam" id="PF00240"/>
    </source>
</evidence>
<dbReference type="Pfam" id="PF00240">
    <property type="entry name" value="ubiquitin"/>
    <property type="match status" value="1"/>
</dbReference>
<dbReference type="CDD" id="cd17039">
    <property type="entry name" value="Ubl_ubiquitin_like"/>
    <property type="match status" value="2"/>
</dbReference>
<protein>
    <recommendedName>
        <fullName evidence="1">Ubiquitin-like domain-containing protein</fullName>
    </recommendedName>
</protein>
<sequence>MLKQKIKNATQIEPTRQTLQFFTFGVLKDSEALDNSRIVNQSSVHLSIDEFQITVIYTKEKKEVKRERKEDKEEIKLTIWVNGTDTVQMLKQKIKNATQIEPAEQSLTYRKPSADRMPRKYSVCAIFWLENGKMLNAYGIVKDSIVYMEQIEKGKKNGKE</sequence>
<dbReference type="SUPFAM" id="SSF54236">
    <property type="entry name" value="Ubiquitin-like"/>
    <property type="match status" value="2"/>
</dbReference>
<keyword evidence="3" id="KW-1185">Reference proteome</keyword>
<accession>A0ABD2HQF2</accession>
<proteinExistence type="predicted"/>